<name>A0A183N8U3_9TREM</name>
<proteinExistence type="predicted"/>
<organism evidence="1 2">
    <name type="scientific">Schistosoma margrebowiei</name>
    <dbReference type="NCBI Taxonomy" id="48269"/>
    <lineage>
        <taxon>Eukaryota</taxon>
        <taxon>Metazoa</taxon>
        <taxon>Spiralia</taxon>
        <taxon>Lophotrochozoa</taxon>
        <taxon>Platyhelminthes</taxon>
        <taxon>Trematoda</taxon>
        <taxon>Digenea</taxon>
        <taxon>Strigeidida</taxon>
        <taxon>Schistosomatoidea</taxon>
        <taxon>Schistosomatidae</taxon>
        <taxon>Schistosoma</taxon>
    </lineage>
</organism>
<keyword evidence="2" id="KW-1185">Reference proteome</keyword>
<reference evidence="1 2" key="1">
    <citation type="submission" date="2018-11" db="EMBL/GenBank/DDBJ databases">
        <authorList>
            <consortium name="Pathogen Informatics"/>
        </authorList>
    </citation>
    <scope>NUCLEOTIDE SEQUENCE [LARGE SCALE GENOMIC DNA]</scope>
    <source>
        <strain evidence="1 2">Zambia</strain>
    </source>
</reference>
<gene>
    <name evidence="1" type="ORF">SMRZ_LOCUS24718</name>
</gene>
<dbReference type="AlphaFoldDB" id="A0A183N8U3"/>
<evidence type="ECO:0000313" key="2">
    <source>
        <dbReference type="Proteomes" id="UP000277204"/>
    </source>
</evidence>
<evidence type="ECO:0000313" key="1">
    <source>
        <dbReference type="EMBL" id="VDP52529.1"/>
    </source>
</evidence>
<dbReference type="EMBL" id="UZAI01020629">
    <property type="protein sequence ID" value="VDP52529.1"/>
    <property type="molecule type" value="Genomic_DNA"/>
</dbReference>
<protein>
    <submittedName>
        <fullName evidence="1">Uncharacterized protein</fullName>
    </submittedName>
</protein>
<accession>A0A183N8U3</accession>
<dbReference type="Proteomes" id="UP000277204">
    <property type="component" value="Unassembled WGS sequence"/>
</dbReference>
<sequence length="80" mass="8759">MHSLSTVKPLDVPKYTCSEPLAISSAMCATTALRTVSFVTSVDEKFPLVLLWSMTNTAFPTTDPREKPTTVQLTLIIPSM</sequence>